<keyword evidence="2" id="KW-1003">Cell membrane</keyword>
<evidence type="ECO:0000259" key="7">
    <source>
        <dbReference type="PROSITE" id="PS50850"/>
    </source>
</evidence>
<keyword evidence="9" id="KW-1185">Reference proteome</keyword>
<dbReference type="Pfam" id="PF07690">
    <property type="entry name" value="MFS_1"/>
    <property type="match status" value="1"/>
</dbReference>
<dbReference type="InterPro" id="IPR036259">
    <property type="entry name" value="MFS_trans_sf"/>
</dbReference>
<protein>
    <submittedName>
        <fullName evidence="8">Putative MFS family arabinose efflux permease</fullName>
    </submittedName>
</protein>
<dbReference type="Proteomes" id="UP000549457">
    <property type="component" value="Unassembled WGS sequence"/>
</dbReference>
<sequence length="401" mass="41188">MPRARADLMRIGFAALTVAYVLSQFYRAFLAVLAPVLNADIGASAEDLAFASGIWLAAFAGLQLPIGYALDYLGPRRTAGGLVLAAVGAAVFAVAHGPTMVTVAMALIGAGCAPALMVSLYIFARAYPPAMFASLTGLLIGVSSVGNLAAATPMAWAAETIGWRACLWGLAIVTLLITLALFAFVRDSPRAAAAGHDGAGLLALMRAPSVLLLVPLTFAHYAPVAGVRGLWVGPYLADVFHLDALALGSASLAMGIAMILGSLAYGPLDRLLGTRKGVLLGGNLALAAALLGLWAWPAAELGLAVSLLRAVGFFGSSYPLMIAHGRSFFPHHLAGRGVTFLNLLAMGGAGLAQIASGRVYAAVTAGRPADASAAHASVFLFFGLLVLVACVPYTFSRDRLD</sequence>
<evidence type="ECO:0000256" key="5">
    <source>
        <dbReference type="ARBA" id="ARBA00023136"/>
    </source>
</evidence>
<feature type="transmembrane region" description="Helical" evidence="6">
    <location>
        <begin position="79"/>
        <end position="97"/>
    </location>
</feature>
<evidence type="ECO:0000313" key="9">
    <source>
        <dbReference type="Proteomes" id="UP000549457"/>
    </source>
</evidence>
<evidence type="ECO:0000256" key="3">
    <source>
        <dbReference type="ARBA" id="ARBA00022692"/>
    </source>
</evidence>
<dbReference type="InterPro" id="IPR011701">
    <property type="entry name" value="MFS"/>
</dbReference>
<feature type="transmembrane region" description="Helical" evidence="6">
    <location>
        <begin position="48"/>
        <end position="70"/>
    </location>
</feature>
<feature type="transmembrane region" description="Helical" evidence="6">
    <location>
        <begin position="333"/>
        <end position="354"/>
    </location>
</feature>
<dbReference type="SUPFAM" id="SSF103473">
    <property type="entry name" value="MFS general substrate transporter"/>
    <property type="match status" value="1"/>
</dbReference>
<dbReference type="PANTHER" id="PTHR43124:SF3">
    <property type="entry name" value="CHLORAMPHENICOL EFFLUX PUMP RV0191"/>
    <property type="match status" value="1"/>
</dbReference>
<feature type="transmembrane region" description="Helical" evidence="6">
    <location>
        <begin position="374"/>
        <end position="395"/>
    </location>
</feature>
<evidence type="ECO:0000256" key="4">
    <source>
        <dbReference type="ARBA" id="ARBA00022989"/>
    </source>
</evidence>
<dbReference type="EMBL" id="JACHFM010000008">
    <property type="protein sequence ID" value="MBB5224478.1"/>
    <property type="molecule type" value="Genomic_DNA"/>
</dbReference>
<feature type="transmembrane region" description="Helical" evidence="6">
    <location>
        <begin position="161"/>
        <end position="184"/>
    </location>
</feature>
<feature type="transmembrane region" description="Helical" evidence="6">
    <location>
        <begin position="130"/>
        <end position="149"/>
    </location>
</feature>
<organism evidence="8 9">
    <name type="scientific">Amaricoccus macauensis</name>
    <dbReference type="NCBI Taxonomy" id="57001"/>
    <lineage>
        <taxon>Bacteria</taxon>
        <taxon>Pseudomonadati</taxon>
        <taxon>Pseudomonadota</taxon>
        <taxon>Alphaproteobacteria</taxon>
        <taxon>Rhodobacterales</taxon>
        <taxon>Paracoccaceae</taxon>
        <taxon>Amaricoccus</taxon>
    </lineage>
</organism>
<feature type="transmembrane region" description="Helical" evidence="6">
    <location>
        <begin position="204"/>
        <end position="224"/>
    </location>
</feature>
<dbReference type="GO" id="GO:0022857">
    <property type="term" value="F:transmembrane transporter activity"/>
    <property type="evidence" value="ECO:0007669"/>
    <property type="project" value="InterPro"/>
</dbReference>
<dbReference type="InterPro" id="IPR050189">
    <property type="entry name" value="MFS_Efflux_Transporters"/>
</dbReference>
<evidence type="ECO:0000256" key="1">
    <source>
        <dbReference type="ARBA" id="ARBA00004651"/>
    </source>
</evidence>
<feature type="transmembrane region" description="Helical" evidence="6">
    <location>
        <begin position="103"/>
        <end position="123"/>
    </location>
</feature>
<comment type="caution">
    <text evidence="8">The sequence shown here is derived from an EMBL/GenBank/DDBJ whole genome shotgun (WGS) entry which is preliminary data.</text>
</comment>
<accession>A0A840SUS6</accession>
<keyword evidence="5 6" id="KW-0472">Membrane</keyword>
<dbReference type="PANTHER" id="PTHR43124">
    <property type="entry name" value="PURINE EFFLUX PUMP PBUE"/>
    <property type="match status" value="1"/>
</dbReference>
<evidence type="ECO:0000313" key="8">
    <source>
        <dbReference type="EMBL" id="MBB5224478.1"/>
    </source>
</evidence>
<dbReference type="GO" id="GO:0005886">
    <property type="term" value="C:plasma membrane"/>
    <property type="evidence" value="ECO:0007669"/>
    <property type="project" value="UniProtKB-SubCell"/>
</dbReference>
<feature type="transmembrane region" description="Helical" evidence="6">
    <location>
        <begin position="244"/>
        <end position="265"/>
    </location>
</feature>
<feature type="domain" description="Major facilitator superfamily (MFS) profile" evidence="7">
    <location>
        <begin position="12"/>
        <end position="401"/>
    </location>
</feature>
<dbReference type="Gene3D" id="1.20.1250.20">
    <property type="entry name" value="MFS general substrate transporter like domains"/>
    <property type="match status" value="2"/>
</dbReference>
<dbReference type="AlphaFoldDB" id="A0A840SUS6"/>
<feature type="transmembrane region" description="Helical" evidence="6">
    <location>
        <begin position="277"/>
        <end position="296"/>
    </location>
</feature>
<dbReference type="InterPro" id="IPR020846">
    <property type="entry name" value="MFS_dom"/>
</dbReference>
<dbReference type="PROSITE" id="PS50850">
    <property type="entry name" value="MFS"/>
    <property type="match status" value="1"/>
</dbReference>
<name>A0A840SUS6_9RHOB</name>
<comment type="subcellular location">
    <subcellularLocation>
        <location evidence="1">Cell membrane</location>
        <topology evidence="1">Multi-pass membrane protein</topology>
    </subcellularLocation>
</comment>
<keyword evidence="3 6" id="KW-0812">Transmembrane</keyword>
<evidence type="ECO:0000256" key="6">
    <source>
        <dbReference type="SAM" id="Phobius"/>
    </source>
</evidence>
<feature type="transmembrane region" description="Helical" evidence="6">
    <location>
        <begin position="12"/>
        <end position="36"/>
    </location>
</feature>
<keyword evidence="4 6" id="KW-1133">Transmembrane helix</keyword>
<proteinExistence type="predicted"/>
<evidence type="ECO:0000256" key="2">
    <source>
        <dbReference type="ARBA" id="ARBA00022475"/>
    </source>
</evidence>
<gene>
    <name evidence="8" type="ORF">HNP73_004449</name>
</gene>
<reference evidence="8 9" key="1">
    <citation type="submission" date="2020-08" db="EMBL/GenBank/DDBJ databases">
        <title>Genomic Encyclopedia of Type Strains, Phase IV (KMG-IV): sequencing the most valuable type-strain genomes for metagenomic binning, comparative biology and taxonomic classification.</title>
        <authorList>
            <person name="Goeker M."/>
        </authorList>
    </citation>
    <scope>NUCLEOTIDE SEQUENCE [LARGE SCALE GENOMIC DNA]</scope>
    <source>
        <strain evidence="8 9">DSM 101730</strain>
    </source>
</reference>